<dbReference type="OMA" id="NWNDEVE"/>
<keyword evidence="3" id="KW-1185">Reference proteome</keyword>
<accession>E2AYW2</accession>
<reference evidence="2 3" key="1">
    <citation type="journal article" date="2010" name="Science">
        <title>Genomic comparison of the ants Camponotus floridanus and Harpegnathos saltator.</title>
        <authorList>
            <person name="Bonasio R."/>
            <person name="Zhang G."/>
            <person name="Ye C."/>
            <person name="Mutti N.S."/>
            <person name="Fang X."/>
            <person name="Qin N."/>
            <person name="Donahue G."/>
            <person name="Yang P."/>
            <person name="Li Q."/>
            <person name="Li C."/>
            <person name="Zhang P."/>
            <person name="Huang Z."/>
            <person name="Berger S.L."/>
            <person name="Reinberg D."/>
            <person name="Wang J."/>
            <person name="Liebig J."/>
        </authorList>
    </citation>
    <scope>NUCLEOTIDE SEQUENCE [LARGE SCALE GENOMIC DNA]</scope>
    <source>
        <strain evidence="3">C129</strain>
    </source>
</reference>
<protein>
    <submittedName>
        <fullName evidence="2">Protein cappuccino-like protein</fullName>
    </submittedName>
</protein>
<sequence>MKNFRDIVEDTLIRLEEFQSIVTMVENGSTECIQQHLPKLQHMKDGMASLCKRIDALEHVVAMANINLSSLEAAVDKAEAELGVSDRLFGILNPLSFFKKTTQEPVVSNATPMYKSPVIYRSDDYFQRE</sequence>
<evidence type="ECO:0000313" key="3">
    <source>
        <dbReference type="Proteomes" id="UP000000311"/>
    </source>
</evidence>
<dbReference type="GO" id="GO:0031083">
    <property type="term" value="C:BLOC-1 complex"/>
    <property type="evidence" value="ECO:0007669"/>
    <property type="project" value="TreeGrafter"/>
</dbReference>
<dbReference type="PANTHER" id="PTHR16230">
    <property type="entry name" value="CAPPUCCINO"/>
    <property type="match status" value="1"/>
</dbReference>
<dbReference type="AlphaFoldDB" id="E2AYW2"/>
<dbReference type="OrthoDB" id="2372305at2759"/>
<dbReference type="InterPro" id="IPR024857">
    <property type="entry name" value="Cappuccino"/>
</dbReference>
<feature type="coiled-coil region" evidence="1">
    <location>
        <begin position="54"/>
        <end position="81"/>
    </location>
</feature>
<dbReference type="EMBL" id="GL444010">
    <property type="protein sequence ID" value="EFN61378.1"/>
    <property type="molecule type" value="Genomic_DNA"/>
</dbReference>
<dbReference type="PANTHER" id="PTHR16230:SF3">
    <property type="entry name" value="BIOGENESIS OF LYSOSOMAL ORGANELLES COMPLEX-1, SUBUNIT 4, CAPPUCCINO"/>
    <property type="match status" value="1"/>
</dbReference>
<dbReference type="Proteomes" id="UP000000311">
    <property type="component" value="Unassembled WGS sequence"/>
</dbReference>
<keyword evidence="1" id="KW-0175">Coiled coil</keyword>
<evidence type="ECO:0000256" key="1">
    <source>
        <dbReference type="SAM" id="Coils"/>
    </source>
</evidence>
<dbReference type="InParanoid" id="E2AYW2"/>
<dbReference type="STRING" id="104421.E2AYW2"/>
<name>E2AYW2_CAMFO</name>
<evidence type="ECO:0000313" key="2">
    <source>
        <dbReference type="EMBL" id="EFN61378.1"/>
    </source>
</evidence>
<gene>
    <name evidence="2" type="ORF">EAG_01366</name>
</gene>
<organism evidence="3">
    <name type="scientific">Camponotus floridanus</name>
    <name type="common">Florida carpenter ant</name>
    <dbReference type="NCBI Taxonomy" id="104421"/>
    <lineage>
        <taxon>Eukaryota</taxon>
        <taxon>Metazoa</taxon>
        <taxon>Ecdysozoa</taxon>
        <taxon>Arthropoda</taxon>
        <taxon>Hexapoda</taxon>
        <taxon>Insecta</taxon>
        <taxon>Pterygota</taxon>
        <taxon>Neoptera</taxon>
        <taxon>Endopterygota</taxon>
        <taxon>Hymenoptera</taxon>
        <taxon>Apocrita</taxon>
        <taxon>Aculeata</taxon>
        <taxon>Formicoidea</taxon>
        <taxon>Formicidae</taxon>
        <taxon>Formicinae</taxon>
        <taxon>Camponotus</taxon>
    </lineage>
</organism>
<proteinExistence type="predicted"/>
<dbReference type="FunCoup" id="E2AYW2">
    <property type="interactions" value="84"/>
</dbReference>